<gene>
    <name evidence="1" type="ORF">AVDCRST_MAG03-978</name>
</gene>
<dbReference type="AlphaFoldDB" id="A0A6J4P0C5"/>
<evidence type="ECO:0000313" key="1">
    <source>
        <dbReference type="EMBL" id="CAA9396896.1"/>
    </source>
</evidence>
<reference evidence="1" key="1">
    <citation type="submission" date="2020-02" db="EMBL/GenBank/DDBJ databases">
        <authorList>
            <person name="Meier V. D."/>
        </authorList>
    </citation>
    <scope>NUCLEOTIDE SEQUENCE</scope>
    <source>
        <strain evidence="1">AVDCRST_MAG03</strain>
    </source>
</reference>
<protein>
    <submittedName>
        <fullName evidence="1">Uncharacterized protein</fullName>
    </submittedName>
</protein>
<dbReference type="EMBL" id="CADCUT010000056">
    <property type="protein sequence ID" value="CAA9396896.1"/>
    <property type="molecule type" value="Genomic_DNA"/>
</dbReference>
<sequence>MQAARMLWSGLDPRGCPNPLFASVRTGLYKKLHPSFGESSFHALG</sequence>
<name>A0A6J4P0C5_9ACTN</name>
<proteinExistence type="predicted"/>
<organism evidence="1">
    <name type="scientific">uncultured Rubrobacteraceae bacterium</name>
    <dbReference type="NCBI Taxonomy" id="349277"/>
    <lineage>
        <taxon>Bacteria</taxon>
        <taxon>Bacillati</taxon>
        <taxon>Actinomycetota</taxon>
        <taxon>Rubrobacteria</taxon>
        <taxon>Rubrobacterales</taxon>
        <taxon>Rubrobacteraceae</taxon>
        <taxon>environmental samples</taxon>
    </lineage>
</organism>
<accession>A0A6J4P0C5</accession>